<name>A0A917EYH6_9MICO</name>
<accession>A0A917EYH6</accession>
<proteinExistence type="inferred from homology"/>
<dbReference type="Proteomes" id="UP000598775">
    <property type="component" value="Unassembled WGS sequence"/>
</dbReference>
<gene>
    <name evidence="3" type="ORF">GCM10011399_15530</name>
</gene>
<protein>
    <recommendedName>
        <fullName evidence="2">YCII-related domain-containing protein</fullName>
    </recommendedName>
</protein>
<feature type="domain" description="YCII-related" evidence="2">
    <location>
        <begin position="22"/>
        <end position="103"/>
    </location>
</feature>
<dbReference type="InterPro" id="IPR005545">
    <property type="entry name" value="YCII"/>
</dbReference>
<comment type="caution">
    <text evidence="3">The sequence shown here is derived from an EMBL/GenBank/DDBJ whole genome shotgun (WGS) entry which is preliminary data.</text>
</comment>
<dbReference type="InterPro" id="IPR011008">
    <property type="entry name" value="Dimeric_a/b-barrel"/>
</dbReference>
<dbReference type="RefSeq" id="WP_188676168.1">
    <property type="nucleotide sequence ID" value="NZ_BMGP01000002.1"/>
</dbReference>
<dbReference type="SUPFAM" id="SSF54909">
    <property type="entry name" value="Dimeric alpha+beta barrel"/>
    <property type="match status" value="1"/>
</dbReference>
<evidence type="ECO:0000313" key="4">
    <source>
        <dbReference type="Proteomes" id="UP000598775"/>
    </source>
</evidence>
<dbReference type="Gene3D" id="3.30.70.1060">
    <property type="entry name" value="Dimeric alpha+beta barrel"/>
    <property type="match status" value="1"/>
</dbReference>
<dbReference type="Pfam" id="PF03795">
    <property type="entry name" value="YCII"/>
    <property type="match status" value="1"/>
</dbReference>
<evidence type="ECO:0000259" key="2">
    <source>
        <dbReference type="Pfam" id="PF03795"/>
    </source>
</evidence>
<evidence type="ECO:0000313" key="3">
    <source>
        <dbReference type="EMBL" id="GGF22774.1"/>
    </source>
</evidence>
<organism evidence="3 4">
    <name type="scientific">Subtercola lobariae</name>
    <dbReference type="NCBI Taxonomy" id="1588641"/>
    <lineage>
        <taxon>Bacteria</taxon>
        <taxon>Bacillati</taxon>
        <taxon>Actinomycetota</taxon>
        <taxon>Actinomycetes</taxon>
        <taxon>Micrococcales</taxon>
        <taxon>Microbacteriaceae</taxon>
        <taxon>Subtercola</taxon>
    </lineage>
</organism>
<comment type="similarity">
    <text evidence="1">Belongs to the YciI family.</text>
</comment>
<dbReference type="AlphaFoldDB" id="A0A917EYH6"/>
<evidence type="ECO:0000256" key="1">
    <source>
        <dbReference type="ARBA" id="ARBA00007689"/>
    </source>
</evidence>
<keyword evidence="4" id="KW-1185">Reference proteome</keyword>
<dbReference type="EMBL" id="BMGP01000002">
    <property type="protein sequence ID" value="GGF22774.1"/>
    <property type="molecule type" value="Genomic_DNA"/>
</dbReference>
<sequence>MNALNPSELLAQLRQQQFYMVTMQANTPTEDPLSILGPNMEEHLNWLIEQENNGTLFLSGAAADETEWDGSGVAIIRARSRAHAEQIAETEPFHRAGLRTNTVRGWQLNEGNVTVKLKLFDNSFEIN</sequence>
<reference evidence="3 4" key="1">
    <citation type="journal article" date="2014" name="Int. J. Syst. Evol. Microbiol.">
        <title>Complete genome sequence of Corynebacterium casei LMG S-19264T (=DSM 44701T), isolated from a smear-ripened cheese.</title>
        <authorList>
            <consortium name="US DOE Joint Genome Institute (JGI-PGF)"/>
            <person name="Walter F."/>
            <person name="Albersmeier A."/>
            <person name="Kalinowski J."/>
            <person name="Ruckert C."/>
        </authorList>
    </citation>
    <scope>NUCLEOTIDE SEQUENCE [LARGE SCALE GENOMIC DNA]</scope>
    <source>
        <strain evidence="3 4">CGMCC 1.12976</strain>
    </source>
</reference>